<dbReference type="Proteomes" id="UP000011201">
    <property type="component" value="Unassembled WGS sequence"/>
</dbReference>
<evidence type="ECO:0000313" key="2">
    <source>
        <dbReference type="Proteomes" id="UP000011201"/>
    </source>
</evidence>
<accession>L8N1Q7</accession>
<comment type="caution">
    <text evidence="1">The sequence shown here is derived from an EMBL/GenBank/DDBJ whole genome shotgun (WGS) entry which is preliminary data.</text>
</comment>
<name>L8N1Q7_9CYAN</name>
<gene>
    <name evidence="1" type="ORF">Pse7429DRAFT_1836</name>
</gene>
<evidence type="ECO:0000313" key="1">
    <source>
        <dbReference type="EMBL" id="ELS33014.1"/>
    </source>
</evidence>
<protein>
    <submittedName>
        <fullName evidence="1">Uncharacterized protein</fullName>
    </submittedName>
</protein>
<sequence length="101" mass="11688" precursor="true">MVWGTSLPLISPKEGWGEIFVCFFVRTLFAFCSHEERHIYRYIAVTKYRHKTQELMRGAPHINSWVLISPKSSDCSYSVSRQDPESVAHAARALQILDLYI</sequence>
<keyword evidence="2" id="KW-1185">Reference proteome</keyword>
<organism evidence="1 2">
    <name type="scientific">Pseudanabaena biceps PCC 7429</name>
    <dbReference type="NCBI Taxonomy" id="927668"/>
    <lineage>
        <taxon>Bacteria</taxon>
        <taxon>Bacillati</taxon>
        <taxon>Cyanobacteriota</taxon>
        <taxon>Cyanophyceae</taxon>
        <taxon>Pseudanabaenales</taxon>
        <taxon>Pseudanabaenaceae</taxon>
        <taxon>Pseudanabaena</taxon>
    </lineage>
</organism>
<proteinExistence type="predicted"/>
<dbReference type="AlphaFoldDB" id="L8N1Q7"/>
<reference evidence="1 2" key="1">
    <citation type="journal article" date="2013" name="Proc. Natl. Acad. Sci. U.S.A.">
        <title>Improving the coverage of the cyanobacterial phylum using diversity-driven genome sequencing.</title>
        <authorList>
            <person name="Shih P.M."/>
            <person name="Wu D."/>
            <person name="Latifi A."/>
            <person name="Axen S.D."/>
            <person name="Fewer D.P."/>
            <person name="Talla E."/>
            <person name="Calteau A."/>
            <person name="Cai F."/>
            <person name="Tandeau de Marsac N."/>
            <person name="Rippka R."/>
            <person name="Herdman M."/>
            <person name="Sivonen K."/>
            <person name="Coursin T."/>
            <person name="Laurent T."/>
            <person name="Goodwin L."/>
            <person name="Nolan M."/>
            <person name="Davenport K.W."/>
            <person name="Han C.S."/>
            <person name="Rubin E.M."/>
            <person name="Eisen J.A."/>
            <person name="Woyke T."/>
            <person name="Gugger M."/>
            <person name="Kerfeld C.A."/>
        </authorList>
    </citation>
    <scope>NUCLEOTIDE SEQUENCE [LARGE SCALE GENOMIC DNA]</scope>
    <source>
        <strain evidence="1 2">PCC 7429</strain>
    </source>
</reference>
<dbReference type="EMBL" id="ALWB01000063">
    <property type="protein sequence ID" value="ELS33014.1"/>
    <property type="molecule type" value="Genomic_DNA"/>
</dbReference>